<protein>
    <submittedName>
        <fullName evidence="1">Type II secretion system pilot lipoprotein GspS</fullName>
    </submittedName>
</protein>
<dbReference type="Proteomes" id="UP000746420">
    <property type="component" value="Unassembled WGS sequence"/>
</dbReference>
<name>A0A949Q307_9ENTR</name>
<dbReference type="InterPro" id="IPR038432">
    <property type="entry name" value="PulS/OutS-like_sf"/>
</dbReference>
<evidence type="ECO:0000313" key="1">
    <source>
        <dbReference type="EMBL" id="MBV5095979.1"/>
    </source>
</evidence>
<dbReference type="Pfam" id="PF09691">
    <property type="entry name" value="T2SS_PulS_OutS"/>
    <property type="match status" value="1"/>
</dbReference>
<dbReference type="InterPro" id="IPR005699">
    <property type="entry name" value="Chap_lipoprot_PulS/OutS"/>
</dbReference>
<dbReference type="InterPro" id="IPR019114">
    <property type="entry name" value="Chap_lipoprot_PulS/OutS-like"/>
</dbReference>
<accession>A0A949Q307</accession>
<reference evidence="1 2" key="1">
    <citation type="submission" date="2021-03" db="EMBL/GenBank/DDBJ databases">
        <title>Tenobrionicola molitorae gen. nov., sp. nov. and Tenobrionicola larvae sp. nov., isolated from larvae of the mealworm Tenobrio molitor L., a proposal to transfer Erwinia teleogrylli Liu et al. 2016 to a new genus Entomohabitans as Entomohabitans teleogrylli comb. nov.</title>
        <authorList>
            <person name="Lee S.D."/>
            <person name="Yang H.L."/>
            <person name="Kim I.S."/>
        </authorList>
    </citation>
    <scope>NUCLEOTIDE SEQUENCE [LARGE SCALE GENOMIC DNA]</scope>
    <source>
        <strain evidence="1 2">YMB-R21</strain>
    </source>
</reference>
<dbReference type="EMBL" id="JAGFEW010000018">
    <property type="protein sequence ID" value="MBV5095979.1"/>
    <property type="molecule type" value="Genomic_DNA"/>
</dbReference>
<dbReference type="Gene3D" id="1.20.58.1630">
    <property type="entry name" value="Chaperone lipoprotein PulS/OutS"/>
    <property type="match status" value="1"/>
</dbReference>
<dbReference type="RefSeq" id="WP_249938871.1">
    <property type="nucleotide sequence ID" value="NZ_JAGFEW010000018.1"/>
</dbReference>
<proteinExistence type="predicted"/>
<keyword evidence="1" id="KW-0449">Lipoprotein</keyword>
<dbReference type="AlphaFoldDB" id="A0A949Q307"/>
<dbReference type="PROSITE" id="PS51257">
    <property type="entry name" value="PROKAR_LIPOPROTEIN"/>
    <property type="match status" value="1"/>
</dbReference>
<keyword evidence="2" id="KW-1185">Reference proteome</keyword>
<organism evidence="1 2">
    <name type="scientific">Tenebrionicola larvae</name>
    <dbReference type="NCBI Taxonomy" id="2815733"/>
    <lineage>
        <taxon>Bacteria</taxon>
        <taxon>Pseudomonadati</taxon>
        <taxon>Pseudomonadota</taxon>
        <taxon>Gammaproteobacteria</taxon>
        <taxon>Enterobacterales</taxon>
        <taxon>Enterobacteriaceae</taxon>
        <taxon>Tenebrionibacter/Tenebrionicola group</taxon>
        <taxon>Tenebrionicola</taxon>
    </lineage>
</organism>
<dbReference type="NCBIfam" id="TIGR01004">
    <property type="entry name" value="PulS_OutS"/>
    <property type="match status" value="1"/>
</dbReference>
<dbReference type="GO" id="GO:0006886">
    <property type="term" value="P:intracellular protein transport"/>
    <property type="evidence" value="ECO:0007669"/>
    <property type="project" value="InterPro"/>
</dbReference>
<gene>
    <name evidence="1" type="primary">gspS</name>
    <name evidence="1" type="ORF">JZ788_09605</name>
</gene>
<sequence length="114" mass="12746">MRNVLLLSLIFPVLLTACHQRHPQTQRLQIASLIAGARYLKQQCGRGDFPGDGQIEQSAYRAARHRGWSPSADIRPYSERLYQGLLKDATPPATQCAEFSQLLQPFIATLPVKS</sequence>
<comment type="caution">
    <text evidence="1">The sequence shown here is derived from an EMBL/GenBank/DDBJ whole genome shotgun (WGS) entry which is preliminary data.</text>
</comment>
<evidence type="ECO:0000313" key="2">
    <source>
        <dbReference type="Proteomes" id="UP000746420"/>
    </source>
</evidence>